<name>A0A9Q0VES0_9ROSI</name>
<evidence type="ECO:0000256" key="1">
    <source>
        <dbReference type="SAM" id="MobiDB-lite"/>
    </source>
</evidence>
<dbReference type="EMBL" id="JAPFFM010000009">
    <property type="protein sequence ID" value="KAJ6747063.1"/>
    <property type="molecule type" value="Genomic_DNA"/>
</dbReference>
<feature type="compositionally biased region" description="Basic and acidic residues" evidence="1">
    <location>
        <begin position="91"/>
        <end position="109"/>
    </location>
</feature>
<evidence type="ECO:0000313" key="2">
    <source>
        <dbReference type="EMBL" id="KAJ6747063.1"/>
    </source>
</evidence>
<sequence>MVIILRLKSMGKKVMKMKNTDMLSVKFLEMPRGMKMKLSWEMIQRCVCCQMEELMCRLIQRLSHVQVEEGSRERGASAAGSWHPSNGWNKRAAERAAERTAEWTADRAADMWPQSDGAHDARWGKQAPQSNGADSTRRSK</sequence>
<keyword evidence="3" id="KW-1185">Reference proteome</keyword>
<comment type="caution">
    <text evidence="2">The sequence shown here is derived from an EMBL/GenBank/DDBJ whole genome shotgun (WGS) entry which is preliminary data.</text>
</comment>
<feature type="region of interest" description="Disordered" evidence="1">
    <location>
        <begin position="67"/>
        <end position="140"/>
    </location>
</feature>
<dbReference type="AlphaFoldDB" id="A0A9Q0VES0"/>
<reference evidence="2" key="2">
    <citation type="journal article" date="2023" name="Int. J. Mol. Sci.">
        <title>De Novo Assembly and Annotation of 11 Diverse Shrub Willow (Salix) Genomes Reveals Novel Gene Organization in Sex-Linked Regions.</title>
        <authorList>
            <person name="Hyden B."/>
            <person name="Feng K."/>
            <person name="Yates T.B."/>
            <person name="Jawdy S."/>
            <person name="Cereghino C."/>
            <person name="Smart L.B."/>
            <person name="Muchero W."/>
        </authorList>
    </citation>
    <scope>NUCLEOTIDE SEQUENCE</scope>
    <source>
        <tissue evidence="2">Shoot tip</tissue>
    </source>
</reference>
<dbReference type="Proteomes" id="UP001151752">
    <property type="component" value="Chromosome 6"/>
</dbReference>
<proteinExistence type="predicted"/>
<organism evidence="2 3">
    <name type="scientific">Salix koriyanagi</name>
    <dbReference type="NCBI Taxonomy" id="2511006"/>
    <lineage>
        <taxon>Eukaryota</taxon>
        <taxon>Viridiplantae</taxon>
        <taxon>Streptophyta</taxon>
        <taxon>Embryophyta</taxon>
        <taxon>Tracheophyta</taxon>
        <taxon>Spermatophyta</taxon>
        <taxon>Magnoliopsida</taxon>
        <taxon>eudicotyledons</taxon>
        <taxon>Gunneridae</taxon>
        <taxon>Pentapetalae</taxon>
        <taxon>rosids</taxon>
        <taxon>fabids</taxon>
        <taxon>Malpighiales</taxon>
        <taxon>Salicaceae</taxon>
        <taxon>Saliceae</taxon>
        <taxon>Salix</taxon>
    </lineage>
</organism>
<evidence type="ECO:0000313" key="3">
    <source>
        <dbReference type="Proteomes" id="UP001151752"/>
    </source>
</evidence>
<protein>
    <submittedName>
        <fullName evidence="2">Uncharacterized protein</fullName>
    </submittedName>
</protein>
<reference evidence="2" key="1">
    <citation type="submission" date="2022-11" db="EMBL/GenBank/DDBJ databases">
        <authorList>
            <person name="Hyden B.L."/>
            <person name="Feng K."/>
            <person name="Yates T."/>
            <person name="Jawdy S."/>
            <person name="Smart L.B."/>
            <person name="Muchero W."/>
        </authorList>
    </citation>
    <scope>NUCLEOTIDE SEQUENCE</scope>
    <source>
        <tissue evidence="2">Shoot tip</tissue>
    </source>
</reference>
<gene>
    <name evidence="2" type="ORF">OIU74_029517</name>
</gene>
<accession>A0A9Q0VES0</accession>